<feature type="compositionally biased region" description="Low complexity" evidence="6">
    <location>
        <begin position="556"/>
        <end position="582"/>
    </location>
</feature>
<feature type="region of interest" description="Disordered" evidence="6">
    <location>
        <begin position="716"/>
        <end position="738"/>
    </location>
</feature>
<keyword evidence="4" id="KW-0804">Transcription</keyword>
<dbReference type="GO" id="GO:0000978">
    <property type="term" value="F:RNA polymerase II cis-regulatory region sequence-specific DNA binding"/>
    <property type="evidence" value="ECO:0007669"/>
    <property type="project" value="TreeGrafter"/>
</dbReference>
<feature type="region of interest" description="Disordered" evidence="6">
    <location>
        <begin position="197"/>
        <end position="227"/>
    </location>
</feature>
<keyword evidence="2" id="KW-0805">Transcription regulation</keyword>
<keyword evidence="9" id="KW-1185">Reference proteome</keyword>
<evidence type="ECO:0000259" key="7">
    <source>
        <dbReference type="PROSITE" id="PS51526"/>
    </source>
</evidence>
<keyword evidence="3" id="KW-0238">DNA-binding</keyword>
<gene>
    <name evidence="8" type="ORF">PTSG_10225</name>
</gene>
<dbReference type="KEGG" id="sre:PTSG_10225"/>
<dbReference type="RefSeq" id="XP_004988564.1">
    <property type="nucleotide sequence ID" value="XM_004988507.1"/>
</dbReference>
<feature type="compositionally biased region" description="Low complexity" evidence="6">
    <location>
        <begin position="31"/>
        <end position="48"/>
    </location>
</feature>
<reference evidence="8" key="1">
    <citation type="submission" date="2009-08" db="EMBL/GenBank/DDBJ databases">
        <title>Annotation of Salpingoeca rosetta.</title>
        <authorList>
            <consortium name="The Broad Institute Genome Sequencing Platform"/>
            <person name="Russ C."/>
            <person name="Cuomo C."/>
            <person name="Burger G."/>
            <person name="Gray M.W."/>
            <person name="Holland P.W.H."/>
            <person name="King N."/>
            <person name="Lang F.B.F."/>
            <person name="Roger A.J."/>
            <person name="Ruiz-Trillo I."/>
            <person name="Young S.K."/>
            <person name="Zeng Q."/>
            <person name="Gargeya S."/>
            <person name="Alvarado L."/>
            <person name="Berlin A."/>
            <person name="Chapman S.B."/>
            <person name="Chen Z."/>
            <person name="Freedman E."/>
            <person name="Gellesch M."/>
            <person name="Goldberg J."/>
            <person name="Griggs A."/>
            <person name="Gujja S."/>
            <person name="Heilman E."/>
            <person name="Heiman D."/>
            <person name="Howarth C."/>
            <person name="Mehta T."/>
            <person name="Neiman D."/>
            <person name="Pearson M."/>
            <person name="Roberts A."/>
            <person name="Saif S."/>
            <person name="Shea T."/>
            <person name="Shenoy N."/>
            <person name="Sisk P."/>
            <person name="Stolte C."/>
            <person name="Sykes S."/>
            <person name="White J."/>
            <person name="Yandava C."/>
            <person name="Haas B."/>
            <person name="Nusbaum C."/>
            <person name="Birren B."/>
        </authorList>
    </citation>
    <scope>NUCLEOTIDE SEQUENCE [LARGE SCALE GENOMIC DNA]</scope>
    <source>
        <strain evidence="8">ATCC 50818</strain>
    </source>
</reference>
<dbReference type="PROSITE" id="PS51526">
    <property type="entry name" value="RFX_DBD"/>
    <property type="match status" value="1"/>
</dbReference>
<dbReference type="GO" id="GO:0000981">
    <property type="term" value="F:DNA-binding transcription factor activity, RNA polymerase II-specific"/>
    <property type="evidence" value="ECO:0007669"/>
    <property type="project" value="TreeGrafter"/>
</dbReference>
<dbReference type="eggNOG" id="KOG3712">
    <property type="taxonomic scope" value="Eukaryota"/>
</dbReference>
<feature type="compositionally biased region" description="Low complexity" evidence="6">
    <location>
        <begin position="72"/>
        <end position="92"/>
    </location>
</feature>
<dbReference type="PANTHER" id="PTHR12619">
    <property type="entry name" value="RFX TRANSCRIPTION FACTOR FAMILY"/>
    <property type="match status" value="1"/>
</dbReference>
<accession>F2UQN8</accession>
<dbReference type="AlphaFoldDB" id="F2UQN8"/>
<dbReference type="OrthoDB" id="10056949at2759"/>
<dbReference type="SUPFAM" id="SSF46785">
    <property type="entry name" value="Winged helix' DNA-binding domain"/>
    <property type="match status" value="1"/>
</dbReference>
<dbReference type="InterPro" id="IPR057321">
    <property type="entry name" value="RFX1-4/6/8-like_BCD"/>
</dbReference>
<evidence type="ECO:0000256" key="2">
    <source>
        <dbReference type="ARBA" id="ARBA00023015"/>
    </source>
</evidence>
<feature type="region of interest" description="Disordered" evidence="6">
    <location>
        <begin position="556"/>
        <end position="650"/>
    </location>
</feature>
<proteinExistence type="predicted"/>
<evidence type="ECO:0000313" key="8">
    <source>
        <dbReference type="EMBL" id="EGD79943.1"/>
    </source>
</evidence>
<dbReference type="Gene3D" id="1.10.10.10">
    <property type="entry name" value="Winged helix-like DNA-binding domain superfamily/Winged helix DNA-binding domain"/>
    <property type="match status" value="1"/>
</dbReference>
<dbReference type="FunCoup" id="F2UQN8">
    <property type="interactions" value="62"/>
</dbReference>
<protein>
    <recommendedName>
        <fullName evidence="7">RFX-type winged-helix domain-containing protein</fullName>
    </recommendedName>
</protein>
<evidence type="ECO:0000313" key="9">
    <source>
        <dbReference type="Proteomes" id="UP000007799"/>
    </source>
</evidence>
<dbReference type="Pfam" id="PF02257">
    <property type="entry name" value="RFX_DNA_binding"/>
    <property type="match status" value="1"/>
</dbReference>
<dbReference type="InParanoid" id="F2UQN8"/>
<sequence length="738" mass="81527">MSQQQGVPSSAAPVQGNVMNMAPGQPQAGTSMPMTQPTQQPAHPHQSQLHTPQPAVQYNHAGTTSAATPGVANPAATSTPSTTSSSKPARPSNPYTHNISRTAPATVVWLHENFEACEDVSLGREPLYKHYIDHCKEMGQDPVNQASFGKLIRSVFPNLKTRRLGTRGNSKYHYYGIRVKETSRLYFDKTQIGGAHHRFRAKSTQKPKKKVAPTHTNDKDRPPHADELSKYCNTQVELPAFPSMVSQGFSAKEDFSKPYHANCKEVLRAVASGEFDRVQQIWNQFWGSIAAHFKTVLGTEAGLQTVLRCDDIFHNTLKKMLVGNVLQPIPEHLVKQIRFFGKRLEPWIKTALEGLPASLVQAKATKVRNLAHLLRRYTSLNHLCCASKAVLDDHRSVQVMVRDLRCISFDSIKMQVSMLGRCRRLNPQHVLDAFERQLTNKVSMDVWAAWLQQLVWEDIKGVSDPIAHARSFVRVWTAYSSALMRDLTLRSAESFGSYHLCRLVFDEILIFLIERAEELGLWCLDPQHLKAALHPGLDFDRLFGSNGSGVSTTQQYAAQMAPQPHHHQQQQQQQQQQHMQAYYSVQPPTSAATQQLQHPQQQQQAFQPSSSQPPPSSTVGTSLAAVPPPTTMPPPATPPHANAAARMMPGTPLSPNFMQTTPGRGMGVSGGMDTAFGASLAFGTPPQGLELTPPSLYMGAATSNDYVLQGRSPVLFDPDRLGDSPFKTSLSPPRPPDV</sequence>
<evidence type="ECO:0000256" key="6">
    <source>
        <dbReference type="SAM" id="MobiDB-lite"/>
    </source>
</evidence>
<organism evidence="9">
    <name type="scientific">Salpingoeca rosetta (strain ATCC 50818 / BSB-021)</name>
    <dbReference type="NCBI Taxonomy" id="946362"/>
    <lineage>
        <taxon>Eukaryota</taxon>
        <taxon>Choanoflagellata</taxon>
        <taxon>Craspedida</taxon>
        <taxon>Salpingoecidae</taxon>
        <taxon>Salpingoeca</taxon>
    </lineage>
</organism>
<feature type="compositionally biased region" description="Basic and acidic residues" evidence="6">
    <location>
        <begin position="216"/>
        <end position="227"/>
    </location>
</feature>
<dbReference type="FunFam" id="1.10.10.10:FF:000017">
    <property type="entry name" value="transcription factor RFX3 isoform X1"/>
    <property type="match status" value="1"/>
</dbReference>
<dbReference type="GeneID" id="16069094"/>
<dbReference type="InterPro" id="IPR036388">
    <property type="entry name" value="WH-like_DNA-bd_sf"/>
</dbReference>
<feature type="compositionally biased region" description="Polar residues" evidence="6">
    <location>
        <begin position="49"/>
        <end position="67"/>
    </location>
</feature>
<evidence type="ECO:0000256" key="4">
    <source>
        <dbReference type="ARBA" id="ARBA00023163"/>
    </source>
</evidence>
<evidence type="ECO:0000256" key="5">
    <source>
        <dbReference type="ARBA" id="ARBA00023242"/>
    </source>
</evidence>
<dbReference type="STRING" id="946362.F2UQN8"/>
<feature type="compositionally biased region" description="Pro residues" evidence="6">
    <location>
        <begin position="626"/>
        <end position="638"/>
    </location>
</feature>
<dbReference type="GO" id="GO:0005634">
    <property type="term" value="C:nucleus"/>
    <property type="evidence" value="ECO:0007669"/>
    <property type="project" value="UniProtKB-SubCell"/>
</dbReference>
<evidence type="ECO:0000256" key="1">
    <source>
        <dbReference type="ARBA" id="ARBA00004123"/>
    </source>
</evidence>
<keyword evidence="5" id="KW-0539">Nucleus</keyword>
<dbReference type="EMBL" id="GL832989">
    <property type="protein sequence ID" value="EGD79943.1"/>
    <property type="molecule type" value="Genomic_DNA"/>
</dbReference>
<dbReference type="Pfam" id="PF25340">
    <property type="entry name" value="BCD_RFX"/>
    <property type="match status" value="1"/>
</dbReference>
<feature type="domain" description="RFX-type winged-helix" evidence="7">
    <location>
        <begin position="106"/>
        <end position="181"/>
    </location>
</feature>
<evidence type="ECO:0000256" key="3">
    <source>
        <dbReference type="ARBA" id="ARBA00023125"/>
    </source>
</evidence>
<comment type="subcellular location">
    <subcellularLocation>
        <location evidence="1">Nucleus</location>
    </subcellularLocation>
</comment>
<dbReference type="InterPro" id="IPR039779">
    <property type="entry name" value="RFX-like"/>
</dbReference>
<feature type="compositionally biased region" description="Low complexity" evidence="6">
    <location>
        <begin position="594"/>
        <end position="610"/>
    </location>
</feature>
<dbReference type="PANTHER" id="PTHR12619:SF5">
    <property type="entry name" value="TRANSCRIPTION FACTOR RFX4"/>
    <property type="match status" value="1"/>
</dbReference>
<dbReference type="InterPro" id="IPR036390">
    <property type="entry name" value="WH_DNA-bd_sf"/>
</dbReference>
<feature type="region of interest" description="Disordered" evidence="6">
    <location>
        <begin position="1"/>
        <end position="99"/>
    </location>
</feature>
<dbReference type="InterPro" id="IPR003150">
    <property type="entry name" value="DNA-bd_RFX"/>
</dbReference>
<feature type="compositionally biased region" description="Basic residues" evidence="6">
    <location>
        <begin position="197"/>
        <end position="212"/>
    </location>
</feature>
<name>F2UQN8_SALR5</name>
<dbReference type="Proteomes" id="UP000007799">
    <property type="component" value="Unassembled WGS sequence"/>
</dbReference>